<comment type="activity regulation">
    <text evidence="10">Na(+) is not transported, but it plays an essential structural role and its presence is essential for fluoride channel function.</text>
</comment>
<comment type="catalytic activity">
    <reaction evidence="8">
        <text>fluoride(in) = fluoride(out)</text>
        <dbReference type="Rhea" id="RHEA:76159"/>
        <dbReference type="ChEBI" id="CHEBI:17051"/>
    </reaction>
    <physiologicalReaction direction="left-to-right" evidence="8">
        <dbReference type="Rhea" id="RHEA:76160"/>
    </physiologicalReaction>
</comment>
<dbReference type="EMBL" id="VDFQ02000002">
    <property type="protein sequence ID" value="KAA1423705.1"/>
    <property type="molecule type" value="Genomic_DNA"/>
</dbReference>
<evidence type="ECO:0000256" key="1">
    <source>
        <dbReference type="ARBA" id="ARBA00004651"/>
    </source>
</evidence>
<reference evidence="11 12" key="1">
    <citation type="submission" date="2019-09" db="EMBL/GenBank/DDBJ databases">
        <title>Mumia zhuanghuii sp. nov. isolated from the intestinal contents of plateau pika (Ochotona curzoniae) in the Qinghai-Tibet plateau of China.</title>
        <authorList>
            <person name="Tian Z."/>
        </authorList>
    </citation>
    <scope>NUCLEOTIDE SEQUENCE [LARGE SCALE GENOMIC DNA]</scope>
    <source>
        <strain evidence="12">350</strain>
    </source>
</reference>
<keyword evidence="10" id="KW-0813">Transport</keyword>
<dbReference type="AlphaFoldDB" id="A0A5Q6S030"/>
<keyword evidence="2 10" id="KW-1003">Cell membrane</keyword>
<dbReference type="Pfam" id="PF02537">
    <property type="entry name" value="CRCB"/>
    <property type="match status" value="1"/>
</dbReference>
<evidence type="ECO:0000313" key="11">
    <source>
        <dbReference type="EMBL" id="KAA1423705.1"/>
    </source>
</evidence>
<keyword evidence="5 10" id="KW-0472">Membrane</keyword>
<dbReference type="InterPro" id="IPR003691">
    <property type="entry name" value="FluC"/>
</dbReference>
<evidence type="ECO:0000256" key="10">
    <source>
        <dbReference type="HAMAP-Rule" id="MF_00454"/>
    </source>
</evidence>
<dbReference type="HAMAP" id="MF_00454">
    <property type="entry name" value="FluC"/>
    <property type="match status" value="1"/>
</dbReference>
<keyword evidence="4 10" id="KW-1133">Transmembrane helix</keyword>
<dbReference type="OrthoDB" id="5148600at2"/>
<feature type="transmembrane region" description="Helical" evidence="10">
    <location>
        <begin position="35"/>
        <end position="55"/>
    </location>
</feature>
<organism evidence="11 12">
    <name type="scientific">Mumia zhuanghuii</name>
    <dbReference type="NCBI Taxonomy" id="2585211"/>
    <lineage>
        <taxon>Bacteria</taxon>
        <taxon>Bacillati</taxon>
        <taxon>Actinomycetota</taxon>
        <taxon>Actinomycetes</taxon>
        <taxon>Propionibacteriales</taxon>
        <taxon>Nocardioidaceae</taxon>
        <taxon>Mumia</taxon>
    </lineage>
</organism>
<evidence type="ECO:0000256" key="9">
    <source>
        <dbReference type="ARBA" id="ARBA00049940"/>
    </source>
</evidence>
<sequence length="126" mass="12470">MTAGELVLVGLAGGIGATCRFVVETLVRRRWLGVMPWGTIVVNVSGSLLIGGLAAACADGALGSQAYAVAAVGFCGGYTTFSAAMMDTVRLAQVGATGRAVLNACGTLALTCTAAAFGWAVVAAVL</sequence>
<comment type="subcellular location">
    <subcellularLocation>
        <location evidence="1 10">Cell membrane</location>
        <topology evidence="1 10">Multi-pass membrane protein</topology>
    </subcellularLocation>
</comment>
<comment type="similarity">
    <text evidence="7 10">Belongs to the fluoride channel Fluc/FEX (TC 1.A.43) family.</text>
</comment>
<evidence type="ECO:0000256" key="6">
    <source>
        <dbReference type="ARBA" id="ARBA00023303"/>
    </source>
</evidence>
<evidence type="ECO:0000256" key="4">
    <source>
        <dbReference type="ARBA" id="ARBA00022989"/>
    </source>
</evidence>
<keyword evidence="10" id="KW-0915">Sodium</keyword>
<feature type="transmembrane region" description="Helical" evidence="10">
    <location>
        <begin position="101"/>
        <end position="125"/>
    </location>
</feature>
<dbReference type="RefSeq" id="WP_149769224.1">
    <property type="nucleotide sequence ID" value="NZ_VDFQ02000002.1"/>
</dbReference>
<dbReference type="Proteomes" id="UP000307768">
    <property type="component" value="Unassembled WGS sequence"/>
</dbReference>
<feature type="transmembrane region" description="Helical" evidence="10">
    <location>
        <begin position="6"/>
        <end position="23"/>
    </location>
</feature>
<evidence type="ECO:0000256" key="8">
    <source>
        <dbReference type="ARBA" id="ARBA00035585"/>
    </source>
</evidence>
<keyword evidence="10" id="KW-0479">Metal-binding</keyword>
<evidence type="ECO:0000256" key="2">
    <source>
        <dbReference type="ARBA" id="ARBA00022475"/>
    </source>
</evidence>
<evidence type="ECO:0000256" key="3">
    <source>
        <dbReference type="ARBA" id="ARBA00022692"/>
    </source>
</evidence>
<evidence type="ECO:0000256" key="7">
    <source>
        <dbReference type="ARBA" id="ARBA00035120"/>
    </source>
</evidence>
<feature type="binding site" evidence="10">
    <location>
        <position position="76"/>
    </location>
    <ligand>
        <name>Na(+)</name>
        <dbReference type="ChEBI" id="CHEBI:29101"/>
        <note>structural</note>
    </ligand>
</feature>
<keyword evidence="10" id="KW-0406">Ion transport</keyword>
<feature type="binding site" evidence="10">
    <location>
        <position position="79"/>
    </location>
    <ligand>
        <name>Na(+)</name>
        <dbReference type="ChEBI" id="CHEBI:29101"/>
        <note>structural</note>
    </ligand>
</feature>
<accession>A0A5Q6S030</accession>
<dbReference type="GO" id="GO:0140114">
    <property type="term" value="P:cellular detoxification of fluoride"/>
    <property type="evidence" value="ECO:0007669"/>
    <property type="project" value="UniProtKB-UniRule"/>
</dbReference>
<evidence type="ECO:0000313" key="12">
    <source>
        <dbReference type="Proteomes" id="UP000307768"/>
    </source>
</evidence>
<feature type="transmembrane region" description="Helical" evidence="10">
    <location>
        <begin position="67"/>
        <end position="89"/>
    </location>
</feature>
<dbReference type="PANTHER" id="PTHR28259">
    <property type="entry name" value="FLUORIDE EXPORT PROTEIN 1-RELATED"/>
    <property type="match status" value="1"/>
</dbReference>
<dbReference type="GO" id="GO:0046872">
    <property type="term" value="F:metal ion binding"/>
    <property type="evidence" value="ECO:0007669"/>
    <property type="project" value="UniProtKB-KW"/>
</dbReference>
<keyword evidence="3 10" id="KW-0812">Transmembrane</keyword>
<gene>
    <name evidence="10" type="primary">fluC</name>
    <name evidence="10" type="synonym">crcB</name>
    <name evidence="11" type="ORF">FE697_009020</name>
</gene>
<evidence type="ECO:0000256" key="5">
    <source>
        <dbReference type="ARBA" id="ARBA00023136"/>
    </source>
</evidence>
<name>A0A5Q6S030_9ACTN</name>
<protein>
    <recommendedName>
        <fullName evidence="10">Fluoride-specific ion channel FluC</fullName>
    </recommendedName>
</protein>
<proteinExistence type="inferred from homology"/>
<dbReference type="PANTHER" id="PTHR28259:SF1">
    <property type="entry name" value="FLUORIDE EXPORT PROTEIN 1-RELATED"/>
    <property type="match status" value="1"/>
</dbReference>
<comment type="function">
    <text evidence="9 10">Fluoride-specific ion channel. Important for reducing fluoride concentration in the cell, thus reducing its toxicity.</text>
</comment>
<dbReference type="GO" id="GO:0062054">
    <property type="term" value="F:fluoride channel activity"/>
    <property type="evidence" value="ECO:0007669"/>
    <property type="project" value="UniProtKB-UniRule"/>
</dbReference>
<keyword evidence="6 10" id="KW-0407">Ion channel</keyword>
<comment type="caution">
    <text evidence="11">The sequence shown here is derived from an EMBL/GenBank/DDBJ whole genome shotgun (WGS) entry which is preliminary data.</text>
</comment>
<dbReference type="GO" id="GO:0005886">
    <property type="term" value="C:plasma membrane"/>
    <property type="evidence" value="ECO:0007669"/>
    <property type="project" value="UniProtKB-SubCell"/>
</dbReference>